<evidence type="ECO:0000256" key="4">
    <source>
        <dbReference type="ARBA" id="ARBA00022737"/>
    </source>
</evidence>
<dbReference type="PANTHER" id="PTHR12586:SF1">
    <property type="entry name" value="CDP-DIACYLGLYCEROL--GLYCEROL-3-PHOSPHATE 3-PHOSPHATIDYLTRANSFERASE, MITOCHONDRIAL"/>
    <property type="match status" value="1"/>
</dbReference>
<evidence type="ECO:0000256" key="7">
    <source>
        <dbReference type="ARBA" id="ARBA00023264"/>
    </source>
</evidence>
<dbReference type="GO" id="GO:0005829">
    <property type="term" value="C:cytosol"/>
    <property type="evidence" value="ECO:0007669"/>
    <property type="project" value="TreeGrafter"/>
</dbReference>
<dbReference type="InterPro" id="IPR001736">
    <property type="entry name" value="PLipase_D/transphosphatidylase"/>
</dbReference>
<evidence type="ECO:0000313" key="10">
    <source>
        <dbReference type="Proteomes" id="UP000482578"/>
    </source>
</evidence>
<keyword evidence="7" id="KW-1208">Phospholipid metabolism</keyword>
<evidence type="ECO:0000256" key="5">
    <source>
        <dbReference type="ARBA" id="ARBA00023098"/>
    </source>
</evidence>
<evidence type="ECO:0000259" key="8">
    <source>
        <dbReference type="PROSITE" id="PS50035"/>
    </source>
</evidence>
<sequence length="447" mass="50489">MFFKDPRTYLDELPRFALAAGDVSTLADTAAFRETLLAAIAGATRRIYIAALYLQQDAGGAQVLDALYAARARQPELEIAVLVDWHRAQRGLIGKDKSEGNAAWYRAEAERHPGQEVPIWGIPVQTRELFGVLHLKGFVIDDTVLYSGASLNDVYLHVGERYRYDRYHLIRSPELADSLVAFMQHALIEHPAVHRLDRAAPATREIRGDIRMLRESLRTAAYRCAGAAADHGQLAVTPVVGVGKRNPLNRLIQKLMACSREHLTLCTPYFNLPRPLLGEIRKLLARGVQVDIIVGDKTANDFFIPPDQPFKVIGALPYLYEANLRRFAKAQQHDIDAGRLNLYLWNDPGQSYHLKGIWVDRTRMLLTGNNLNPRAFSLDLENGLLLHDPQQVLAAQRDAELSAILTHTRRIGHYRELEKLCDYPEPARKLLTRLNRVRADRLVSRLL</sequence>
<keyword evidence="6" id="KW-0594">Phospholipid biosynthesis</keyword>
<dbReference type="NCBIfam" id="NF006946">
    <property type="entry name" value="PRK09428.1"/>
    <property type="match status" value="1"/>
</dbReference>
<dbReference type="InterPro" id="IPR016270">
    <property type="entry name" value="PGS1"/>
</dbReference>
<dbReference type="PROSITE" id="PS50035">
    <property type="entry name" value="PLD"/>
    <property type="match status" value="1"/>
</dbReference>
<keyword evidence="4" id="KW-0677">Repeat</keyword>
<evidence type="ECO:0000256" key="1">
    <source>
        <dbReference type="ARBA" id="ARBA00010682"/>
    </source>
</evidence>
<reference evidence="9 10" key="1">
    <citation type="submission" date="2020-02" db="EMBL/GenBank/DDBJ databases">
        <authorList>
            <person name="Yang Z."/>
        </authorList>
    </citation>
    <scope>NUCLEOTIDE SEQUENCE [LARGE SCALE GENOMIC DNA]</scope>
    <source>
        <strain evidence="9 10">HX-7-9</strain>
    </source>
</reference>
<keyword evidence="3 9" id="KW-0808">Transferase</keyword>
<dbReference type="Pfam" id="PF13091">
    <property type="entry name" value="PLDc_2"/>
    <property type="match status" value="1"/>
</dbReference>
<dbReference type="PANTHER" id="PTHR12586">
    <property type="entry name" value="CDP-DIACYLGLYCEROL--SERINE O-PHOSPHATIDYLTRANSFERASE"/>
    <property type="match status" value="1"/>
</dbReference>
<protein>
    <submittedName>
        <fullName evidence="9">CDP-diacylglycerol--serine O-phosphatidyltransferase</fullName>
        <ecNumber evidence="9">2.7.8.8</ecNumber>
    </submittedName>
</protein>
<keyword evidence="5" id="KW-0443">Lipid metabolism</keyword>
<dbReference type="Proteomes" id="UP000482578">
    <property type="component" value="Unassembled WGS sequence"/>
</dbReference>
<dbReference type="Gene3D" id="3.30.870.10">
    <property type="entry name" value="Endonuclease Chain A"/>
    <property type="match status" value="2"/>
</dbReference>
<organism evidence="9 10">
    <name type="scientific">Crenobacter caeni</name>
    <dbReference type="NCBI Taxonomy" id="2705474"/>
    <lineage>
        <taxon>Bacteria</taxon>
        <taxon>Pseudomonadati</taxon>
        <taxon>Pseudomonadota</taxon>
        <taxon>Betaproteobacteria</taxon>
        <taxon>Neisseriales</taxon>
        <taxon>Neisseriaceae</taxon>
        <taxon>Crenobacter</taxon>
    </lineage>
</organism>
<dbReference type="AlphaFoldDB" id="A0A6B2KUP9"/>
<dbReference type="RefSeq" id="WP_163316878.1">
    <property type="nucleotide sequence ID" value="NZ_JAAGAA010000011.1"/>
</dbReference>
<comment type="caution">
    <text evidence="9">The sequence shown here is derived from an EMBL/GenBank/DDBJ whole genome shotgun (WGS) entry which is preliminary data.</text>
</comment>
<dbReference type="Pfam" id="PF00614">
    <property type="entry name" value="PLDc"/>
    <property type="match status" value="1"/>
</dbReference>
<evidence type="ECO:0000256" key="2">
    <source>
        <dbReference type="ARBA" id="ARBA00022516"/>
    </source>
</evidence>
<accession>A0A6B2KUP9</accession>
<keyword evidence="10" id="KW-1185">Reference proteome</keyword>
<evidence type="ECO:0000256" key="3">
    <source>
        <dbReference type="ARBA" id="ARBA00022679"/>
    </source>
</evidence>
<dbReference type="EC" id="2.7.8.8" evidence="9"/>
<dbReference type="GO" id="GO:0003882">
    <property type="term" value="F:CDP-diacylglycerol-serine O-phosphatidyltransferase activity"/>
    <property type="evidence" value="ECO:0007669"/>
    <property type="project" value="UniProtKB-EC"/>
</dbReference>
<name>A0A6B2KUP9_9NEIS</name>
<dbReference type="GO" id="GO:0032049">
    <property type="term" value="P:cardiolipin biosynthetic process"/>
    <property type="evidence" value="ECO:0007669"/>
    <property type="project" value="InterPro"/>
</dbReference>
<feature type="domain" description="PLD phosphodiesterase" evidence="8">
    <location>
        <begin position="129"/>
        <end position="155"/>
    </location>
</feature>
<dbReference type="SMART" id="SM00155">
    <property type="entry name" value="PLDc"/>
    <property type="match status" value="2"/>
</dbReference>
<evidence type="ECO:0000256" key="6">
    <source>
        <dbReference type="ARBA" id="ARBA00023209"/>
    </source>
</evidence>
<dbReference type="CDD" id="cd09136">
    <property type="entry name" value="PLDc_PSS_G_neg_2"/>
    <property type="match status" value="1"/>
</dbReference>
<proteinExistence type="inferred from homology"/>
<dbReference type="PIRSF" id="PIRSF000850">
    <property type="entry name" value="Phospholipase_D_PSS"/>
    <property type="match status" value="1"/>
</dbReference>
<dbReference type="InterPro" id="IPR025202">
    <property type="entry name" value="PLD-like_dom"/>
</dbReference>
<comment type="similarity">
    <text evidence="1">Belongs to the CDP-alcohol phosphatidyltransferase class-II family.</text>
</comment>
<dbReference type="EMBL" id="JAAGAA010000011">
    <property type="protein sequence ID" value="NDV13687.1"/>
    <property type="molecule type" value="Genomic_DNA"/>
</dbReference>
<dbReference type="CDD" id="cd09134">
    <property type="entry name" value="PLDc_PSS_G_neg_1"/>
    <property type="match status" value="1"/>
</dbReference>
<dbReference type="SUPFAM" id="SSF56024">
    <property type="entry name" value="Phospholipase D/nuclease"/>
    <property type="match status" value="2"/>
</dbReference>
<evidence type="ECO:0000313" key="9">
    <source>
        <dbReference type="EMBL" id="NDV13687.1"/>
    </source>
</evidence>
<keyword evidence="2" id="KW-0444">Lipid biosynthesis</keyword>
<gene>
    <name evidence="9" type="primary">pssA</name>
    <name evidence="9" type="ORF">GZH52_12945</name>
</gene>
<dbReference type="GO" id="GO:0008444">
    <property type="term" value="F:CDP-diacylglycerol-glycerol-3-phosphate 3-phosphatidyltransferase activity"/>
    <property type="evidence" value="ECO:0007669"/>
    <property type="project" value="InterPro"/>
</dbReference>